<dbReference type="GO" id="GO:0016491">
    <property type="term" value="F:oxidoreductase activity"/>
    <property type="evidence" value="ECO:0007669"/>
    <property type="project" value="UniProtKB-KW"/>
</dbReference>
<dbReference type="PANTHER" id="PTHR43400">
    <property type="entry name" value="FUMARATE REDUCTASE"/>
    <property type="match status" value="1"/>
</dbReference>
<dbReference type="AlphaFoldDB" id="A0A177K0K0"/>
<keyword evidence="3" id="KW-0274">FAD</keyword>
<dbReference type="SUPFAM" id="SSF51905">
    <property type="entry name" value="FAD/NAD(P)-binding domain"/>
    <property type="match status" value="1"/>
</dbReference>
<evidence type="ECO:0000256" key="3">
    <source>
        <dbReference type="ARBA" id="ARBA00022827"/>
    </source>
</evidence>
<evidence type="ECO:0000256" key="4">
    <source>
        <dbReference type="ARBA" id="ARBA00023002"/>
    </source>
</evidence>
<name>A0A177K0K0_SPHYA</name>
<comment type="cofactor">
    <cofactor evidence="1">
        <name>FAD</name>
        <dbReference type="ChEBI" id="CHEBI:57692"/>
    </cofactor>
</comment>
<dbReference type="Gene3D" id="3.50.50.60">
    <property type="entry name" value="FAD/NAD(P)-binding domain"/>
    <property type="match status" value="2"/>
</dbReference>
<dbReference type="InterPro" id="IPR036188">
    <property type="entry name" value="FAD/NAD-bd_sf"/>
</dbReference>
<dbReference type="GO" id="GO:0008202">
    <property type="term" value="P:steroid metabolic process"/>
    <property type="evidence" value="ECO:0007669"/>
    <property type="project" value="UniProtKB-ARBA"/>
</dbReference>
<dbReference type="RefSeq" id="WP_017500047.1">
    <property type="nucleotide sequence ID" value="NZ_LSTR01000018.1"/>
</dbReference>
<gene>
    <name evidence="6" type="ORF">AX777_08040</name>
</gene>
<dbReference type="Gene3D" id="3.90.700.10">
    <property type="entry name" value="Succinate dehydrogenase/fumarate reductase flavoprotein, catalytic domain"/>
    <property type="match status" value="1"/>
</dbReference>
<dbReference type="Pfam" id="PF00890">
    <property type="entry name" value="FAD_binding_2"/>
    <property type="match status" value="1"/>
</dbReference>
<feature type="domain" description="FAD-dependent oxidoreductase 2 FAD-binding" evidence="5">
    <location>
        <begin position="9"/>
        <end position="542"/>
    </location>
</feature>
<dbReference type="SUPFAM" id="SSF56425">
    <property type="entry name" value="Succinate dehydrogenase/fumarate reductase flavoprotein, catalytic domain"/>
    <property type="match status" value="1"/>
</dbReference>
<dbReference type="PANTHER" id="PTHR43400:SF10">
    <property type="entry name" value="3-OXOSTEROID 1-DEHYDROGENASE"/>
    <property type="match status" value="1"/>
</dbReference>
<accession>A0A177K0K0</accession>
<evidence type="ECO:0000256" key="2">
    <source>
        <dbReference type="ARBA" id="ARBA00022630"/>
    </source>
</evidence>
<organism evidence="6 7">
    <name type="scientific">Sphingobium yanoikuyae</name>
    <name type="common">Sphingomonas yanoikuyae</name>
    <dbReference type="NCBI Taxonomy" id="13690"/>
    <lineage>
        <taxon>Bacteria</taxon>
        <taxon>Pseudomonadati</taxon>
        <taxon>Pseudomonadota</taxon>
        <taxon>Alphaproteobacteria</taxon>
        <taxon>Sphingomonadales</taxon>
        <taxon>Sphingomonadaceae</taxon>
        <taxon>Sphingobium</taxon>
    </lineage>
</organism>
<dbReference type="EMBL" id="LSTR01000018">
    <property type="protein sequence ID" value="OAH46950.1"/>
    <property type="molecule type" value="Genomic_DNA"/>
</dbReference>
<evidence type="ECO:0000313" key="6">
    <source>
        <dbReference type="EMBL" id="OAH46950.1"/>
    </source>
</evidence>
<sequence>MDGFDEIFDWVVVGSGAGSMSSALVMCQAGKSVVILEKTDKIGGTTAKSGGVMWIPANRFMAADGEADSVEAAMTYLDALQALDGHPAPGTSREKRLAYVTQAPRAVDFLVDQGVALQRGSTFWPDYYDEQPGGCKTSRTVVARPFNRKELGDWADRLRQGFAEFNVTLVEGMEAQGHRRTNKASGKLMAKIALRTIRDKLLGRKYTTAGAALQGRMLKAVLAAGADVRTDTPVSEIVVQEGIATGVVTVKDGKPWRIGARLGVLVNAGGFARNQAMRDRYMPGTRAEWSQTPEGDTGEMQQELERIGGRLAQMDQMVGYQLTPAPGWEKGYVAPGAQSMTGKPHAILVDQGGTRFMNEGGSYELYCETMVRRNAVVPAVPSWAILDRQYVELYAVAGRFIDKAIPEGWVESGYLHSADTIEGLASSIGADPATLAATVARWNGFVAAGKDGDFDRGARAYDNCGFVGDPFSAERSMGSIEKGPFYAVPVVPGDVSTYGGVVTDERGRVVNGAGAPIPGLYATGVTTASVMGNVYVAAGASIGPSMVFGYIAARHAAGLENQP</sequence>
<dbReference type="InterPro" id="IPR050315">
    <property type="entry name" value="FAD-oxidoreductase_2"/>
</dbReference>
<keyword evidence="4" id="KW-0560">Oxidoreductase</keyword>
<dbReference type="Proteomes" id="UP000077262">
    <property type="component" value="Unassembled WGS sequence"/>
</dbReference>
<reference evidence="6 7" key="1">
    <citation type="submission" date="2016-02" db="EMBL/GenBank/DDBJ databases">
        <authorList>
            <person name="Wen L."/>
            <person name="He K."/>
            <person name="Yang H."/>
        </authorList>
    </citation>
    <scope>NUCLEOTIDE SEQUENCE [LARGE SCALE GENOMIC DNA]</scope>
    <source>
        <strain evidence="6 7">CD09_2</strain>
    </source>
</reference>
<proteinExistence type="predicted"/>
<evidence type="ECO:0000259" key="5">
    <source>
        <dbReference type="Pfam" id="PF00890"/>
    </source>
</evidence>
<dbReference type="InterPro" id="IPR027477">
    <property type="entry name" value="Succ_DH/fumarate_Rdtase_cat_sf"/>
</dbReference>
<dbReference type="InterPro" id="IPR003953">
    <property type="entry name" value="FAD-dep_OxRdtase_2_FAD-bd"/>
</dbReference>
<evidence type="ECO:0000313" key="7">
    <source>
        <dbReference type="Proteomes" id="UP000077262"/>
    </source>
</evidence>
<evidence type="ECO:0000256" key="1">
    <source>
        <dbReference type="ARBA" id="ARBA00001974"/>
    </source>
</evidence>
<comment type="caution">
    <text evidence="6">The sequence shown here is derived from an EMBL/GenBank/DDBJ whole genome shotgun (WGS) entry which is preliminary data.</text>
</comment>
<dbReference type="OrthoDB" id="3178130at2"/>
<keyword evidence="2" id="KW-0285">Flavoprotein</keyword>
<protein>
    <submittedName>
        <fullName evidence="6">3-ketosteroid-delta-1-dehydrogenase</fullName>
    </submittedName>
</protein>